<dbReference type="Proteomes" id="UP000299102">
    <property type="component" value="Unassembled WGS sequence"/>
</dbReference>
<dbReference type="AlphaFoldDB" id="A0A4C1U2C9"/>
<keyword evidence="2" id="KW-1185">Reference proteome</keyword>
<evidence type="ECO:0000313" key="1">
    <source>
        <dbReference type="EMBL" id="GBP20214.1"/>
    </source>
</evidence>
<comment type="caution">
    <text evidence="1">The sequence shown here is derived from an EMBL/GenBank/DDBJ whole genome shotgun (WGS) entry which is preliminary data.</text>
</comment>
<gene>
    <name evidence="1" type="ORF">EVAR_82087_1</name>
</gene>
<accession>A0A4C1U2C9</accession>
<dbReference type="EMBL" id="BGZK01000116">
    <property type="protein sequence ID" value="GBP20214.1"/>
    <property type="molecule type" value="Genomic_DNA"/>
</dbReference>
<evidence type="ECO:0000313" key="2">
    <source>
        <dbReference type="Proteomes" id="UP000299102"/>
    </source>
</evidence>
<reference evidence="1 2" key="1">
    <citation type="journal article" date="2019" name="Commun. Biol.">
        <title>The bagworm genome reveals a unique fibroin gene that provides high tensile strength.</title>
        <authorList>
            <person name="Kono N."/>
            <person name="Nakamura H."/>
            <person name="Ohtoshi R."/>
            <person name="Tomita M."/>
            <person name="Numata K."/>
            <person name="Arakawa K."/>
        </authorList>
    </citation>
    <scope>NUCLEOTIDE SEQUENCE [LARGE SCALE GENOMIC DNA]</scope>
</reference>
<proteinExistence type="predicted"/>
<sequence>MYYSLLRLVLPKRVKLVVHADDVGVEKYLDEINLAFQITFESINQWTNTVNLQLAKPRPRIPRIMKESRVSITSIALIVSNAFRTVSEEAVYVVARILPIELLDSELRNGSTVYVDDKRNGISQ</sequence>
<organism evidence="1 2">
    <name type="scientific">Eumeta variegata</name>
    <name type="common">Bagworm moth</name>
    <name type="synonym">Eumeta japonica</name>
    <dbReference type="NCBI Taxonomy" id="151549"/>
    <lineage>
        <taxon>Eukaryota</taxon>
        <taxon>Metazoa</taxon>
        <taxon>Ecdysozoa</taxon>
        <taxon>Arthropoda</taxon>
        <taxon>Hexapoda</taxon>
        <taxon>Insecta</taxon>
        <taxon>Pterygota</taxon>
        <taxon>Neoptera</taxon>
        <taxon>Endopterygota</taxon>
        <taxon>Lepidoptera</taxon>
        <taxon>Glossata</taxon>
        <taxon>Ditrysia</taxon>
        <taxon>Tineoidea</taxon>
        <taxon>Psychidae</taxon>
        <taxon>Oiketicinae</taxon>
        <taxon>Eumeta</taxon>
    </lineage>
</organism>
<protein>
    <submittedName>
        <fullName evidence="1">Uncharacterized protein</fullName>
    </submittedName>
</protein>
<name>A0A4C1U2C9_EUMVA</name>